<reference evidence="1" key="1">
    <citation type="submission" date="2019-08" db="EMBL/GenBank/DDBJ databases">
        <authorList>
            <person name="Kucharzyk K."/>
            <person name="Murdoch R.W."/>
            <person name="Higgins S."/>
            <person name="Loffler F."/>
        </authorList>
    </citation>
    <scope>NUCLEOTIDE SEQUENCE</scope>
</reference>
<comment type="caution">
    <text evidence="1">The sequence shown here is derived from an EMBL/GenBank/DDBJ whole genome shotgun (WGS) entry which is preliminary data.</text>
</comment>
<dbReference type="EMBL" id="VSSQ01127856">
    <property type="protein sequence ID" value="MPN56929.1"/>
    <property type="molecule type" value="Genomic_DNA"/>
</dbReference>
<dbReference type="AlphaFoldDB" id="A0A645J2I7"/>
<proteinExistence type="predicted"/>
<protein>
    <submittedName>
        <fullName evidence="1">Uncharacterized protein</fullName>
    </submittedName>
</protein>
<gene>
    <name evidence="1" type="ORF">SDC9_204622</name>
</gene>
<sequence>MVGHQDYGAAQAGDGLFHFRFMEGMVGGARRQTDAGGRHKRLVDMVVGKRINGRNPDERIGLVIQKAAR</sequence>
<organism evidence="1">
    <name type="scientific">bioreactor metagenome</name>
    <dbReference type="NCBI Taxonomy" id="1076179"/>
    <lineage>
        <taxon>unclassified sequences</taxon>
        <taxon>metagenomes</taxon>
        <taxon>ecological metagenomes</taxon>
    </lineage>
</organism>
<evidence type="ECO:0000313" key="1">
    <source>
        <dbReference type="EMBL" id="MPN56929.1"/>
    </source>
</evidence>
<name>A0A645J2I7_9ZZZZ</name>
<accession>A0A645J2I7</accession>